<comment type="caution">
    <text evidence="1">The sequence shown here is derived from an EMBL/GenBank/DDBJ whole genome shotgun (WGS) entry which is preliminary data.</text>
</comment>
<keyword evidence="2" id="KW-1185">Reference proteome</keyword>
<organism evidence="1 2">
    <name type="scientific">Lomentospora prolificans</name>
    <dbReference type="NCBI Taxonomy" id="41688"/>
    <lineage>
        <taxon>Eukaryota</taxon>
        <taxon>Fungi</taxon>
        <taxon>Dikarya</taxon>
        <taxon>Ascomycota</taxon>
        <taxon>Pezizomycotina</taxon>
        <taxon>Sordariomycetes</taxon>
        <taxon>Hypocreomycetidae</taxon>
        <taxon>Microascales</taxon>
        <taxon>Microascaceae</taxon>
        <taxon>Lomentospora</taxon>
    </lineage>
</organism>
<gene>
    <name evidence="1" type="ORF">jhhlp_000959</name>
</gene>
<reference evidence="1 2" key="1">
    <citation type="journal article" date="2017" name="G3 (Bethesda)">
        <title>First Draft Genome Sequence of the Pathogenic Fungus Lomentospora prolificans (Formerly Scedosporium prolificans).</title>
        <authorList>
            <person name="Luo R."/>
            <person name="Zimin A."/>
            <person name="Workman R."/>
            <person name="Fan Y."/>
            <person name="Pertea G."/>
            <person name="Grossman N."/>
            <person name="Wear M.P."/>
            <person name="Jia B."/>
            <person name="Miller H."/>
            <person name="Casadevall A."/>
            <person name="Timp W."/>
            <person name="Zhang S.X."/>
            <person name="Salzberg S.L."/>
        </authorList>
    </citation>
    <scope>NUCLEOTIDE SEQUENCE [LARGE SCALE GENOMIC DNA]</scope>
    <source>
        <strain evidence="1 2">JHH-5317</strain>
    </source>
</reference>
<evidence type="ECO:0000313" key="2">
    <source>
        <dbReference type="Proteomes" id="UP000233524"/>
    </source>
</evidence>
<proteinExistence type="predicted"/>
<dbReference type="STRING" id="41688.A0A2N3NJX4"/>
<name>A0A2N3NJX4_9PEZI</name>
<dbReference type="Proteomes" id="UP000233524">
    <property type="component" value="Unassembled WGS sequence"/>
</dbReference>
<accession>A0A2N3NJX4</accession>
<dbReference type="VEuPathDB" id="FungiDB:jhhlp_000959"/>
<dbReference type="AlphaFoldDB" id="A0A2N3NJX4"/>
<dbReference type="OrthoDB" id="5139943at2759"/>
<sequence length="349" mass="38081">MVPYALSMSTDVPQPFDSRKLNKIKGTVGLYSILAVLGSMIAFSKKVANDCAAVMLDNSAIDAAFTESMSILATEANILQYPFPPQNASLAHLFSSQVAFCFAVGALLHGVHTNLDELASCAVNCLDPRSRFTQPENHTWQAYQSMGLAAVGTLTWLIGRGDKEARPQLPSPRRIPFRRTSKSELPLALPREMTGEIPRPTLKAVDAAFSLAPSWRSWNEACVAQFVQDITEGSWRGVTINCNTITYMMGLQLEDVRFIITPDAAADNLTLEGNGFTDTEGPVKLAGTINKKTGGFELSRQPRGASGSVHRLRGTMTPLGLVGYWGESEQAFNGLAWMYKQDWVASQNE</sequence>
<evidence type="ECO:0000313" key="1">
    <source>
        <dbReference type="EMBL" id="PKS12749.1"/>
    </source>
</evidence>
<dbReference type="EMBL" id="NLAX01000003">
    <property type="protein sequence ID" value="PKS12749.1"/>
    <property type="molecule type" value="Genomic_DNA"/>
</dbReference>
<protein>
    <submittedName>
        <fullName evidence="1">Uncharacterized protein</fullName>
    </submittedName>
</protein>
<dbReference type="InParanoid" id="A0A2N3NJX4"/>